<feature type="compositionally biased region" description="Polar residues" evidence="1">
    <location>
        <begin position="73"/>
        <end position="82"/>
    </location>
</feature>
<keyword evidence="3" id="KW-1185">Reference proteome</keyword>
<evidence type="ECO:0000313" key="3">
    <source>
        <dbReference type="Proteomes" id="UP001295684"/>
    </source>
</evidence>
<reference evidence="2" key="1">
    <citation type="submission" date="2023-07" db="EMBL/GenBank/DDBJ databases">
        <authorList>
            <consortium name="AG Swart"/>
            <person name="Singh M."/>
            <person name="Singh A."/>
            <person name="Seah K."/>
            <person name="Emmerich C."/>
        </authorList>
    </citation>
    <scope>NUCLEOTIDE SEQUENCE</scope>
    <source>
        <strain evidence="2">DP1</strain>
    </source>
</reference>
<accession>A0AAD1UAT4</accession>
<dbReference type="AlphaFoldDB" id="A0AAD1UAT4"/>
<dbReference type="Proteomes" id="UP001295684">
    <property type="component" value="Unassembled WGS sequence"/>
</dbReference>
<comment type="caution">
    <text evidence="2">The sequence shown here is derived from an EMBL/GenBank/DDBJ whole genome shotgun (WGS) entry which is preliminary data.</text>
</comment>
<organism evidence="2 3">
    <name type="scientific">Euplotes crassus</name>
    <dbReference type="NCBI Taxonomy" id="5936"/>
    <lineage>
        <taxon>Eukaryota</taxon>
        <taxon>Sar</taxon>
        <taxon>Alveolata</taxon>
        <taxon>Ciliophora</taxon>
        <taxon>Intramacronucleata</taxon>
        <taxon>Spirotrichea</taxon>
        <taxon>Hypotrichia</taxon>
        <taxon>Euplotida</taxon>
        <taxon>Euplotidae</taxon>
        <taxon>Moneuplotes</taxon>
    </lineage>
</organism>
<gene>
    <name evidence="2" type="ORF">ECRASSUSDP1_LOCUS3121</name>
</gene>
<protein>
    <submittedName>
        <fullName evidence="2">Uncharacterized protein</fullName>
    </submittedName>
</protein>
<dbReference type="EMBL" id="CAMPGE010002988">
    <property type="protein sequence ID" value="CAI2361808.1"/>
    <property type="molecule type" value="Genomic_DNA"/>
</dbReference>
<evidence type="ECO:0000313" key="2">
    <source>
        <dbReference type="EMBL" id="CAI2361808.1"/>
    </source>
</evidence>
<proteinExistence type="predicted"/>
<feature type="region of interest" description="Disordered" evidence="1">
    <location>
        <begin position="71"/>
        <end position="99"/>
    </location>
</feature>
<sequence>MEEELTPKKHNLSSFGAHAKLKIKTRFENNASPINFVKTVGFTPSLKSRERMIPLQREKSVDMILKEEPSFPKLNSKSSSGQKFRMRPSSMHSEKKKRIRSINTRYQPNKATQLEELKEVTSKKNSRKTKKLKILKIARRGSEAMSKMLYNTKPPLPRKPKFDRELENKRVLQPTVSFLGSRKTSINQSVIPFKQPTTQSFLKSSLRRNISVVSDLKSVMGVKNKMGATIRSKSQSRMTILVKPKPIDKKEEEKRKLITKLLSKNSDDVDPDSIIFSIPNSVIMKSKQWSLSNDKLAEINQAVISECNLLLNSKTGTSRRKGMDEAIKSYIERDLIQKLKQNTWNWIVANKREYVNFMATNYDKFKKWLINRKIKPTSTVKLQMNGKGQNDRQTINEEELAFTKKTFNKMMNSFGLGKDKETLD</sequence>
<evidence type="ECO:0000256" key="1">
    <source>
        <dbReference type="SAM" id="MobiDB-lite"/>
    </source>
</evidence>
<name>A0AAD1UAT4_EUPCR</name>